<dbReference type="EMBL" id="GGEC01060869">
    <property type="protein sequence ID" value="MBX41353.1"/>
    <property type="molecule type" value="Transcribed_RNA"/>
</dbReference>
<keyword evidence="1" id="KW-0472">Membrane</keyword>
<name>A0A2P2NFW8_RHIMU</name>
<sequence>MSYYYVVIKDFLCHLDPVLLDIFTAIIVAIQIALTCVNKCYLSAISFILTESSLYSV</sequence>
<keyword evidence="1" id="KW-0812">Transmembrane</keyword>
<keyword evidence="1" id="KW-1133">Transmembrane helix</keyword>
<accession>A0A2P2NFW8</accession>
<proteinExistence type="predicted"/>
<protein>
    <submittedName>
        <fullName evidence="2">Uncharacterized protein</fullName>
    </submittedName>
</protein>
<reference evidence="2" key="1">
    <citation type="submission" date="2018-02" db="EMBL/GenBank/DDBJ databases">
        <title>Rhizophora mucronata_Transcriptome.</title>
        <authorList>
            <person name="Meera S.P."/>
            <person name="Sreeshan A."/>
            <person name="Augustine A."/>
        </authorList>
    </citation>
    <scope>NUCLEOTIDE SEQUENCE</scope>
    <source>
        <tissue evidence="2">Leaf</tissue>
    </source>
</reference>
<feature type="transmembrane region" description="Helical" evidence="1">
    <location>
        <begin position="18"/>
        <end position="37"/>
    </location>
</feature>
<dbReference type="AlphaFoldDB" id="A0A2P2NFW8"/>
<evidence type="ECO:0000313" key="2">
    <source>
        <dbReference type="EMBL" id="MBX41353.1"/>
    </source>
</evidence>
<organism evidence="2">
    <name type="scientific">Rhizophora mucronata</name>
    <name type="common">Asiatic mangrove</name>
    <dbReference type="NCBI Taxonomy" id="61149"/>
    <lineage>
        <taxon>Eukaryota</taxon>
        <taxon>Viridiplantae</taxon>
        <taxon>Streptophyta</taxon>
        <taxon>Embryophyta</taxon>
        <taxon>Tracheophyta</taxon>
        <taxon>Spermatophyta</taxon>
        <taxon>Magnoliopsida</taxon>
        <taxon>eudicotyledons</taxon>
        <taxon>Gunneridae</taxon>
        <taxon>Pentapetalae</taxon>
        <taxon>rosids</taxon>
        <taxon>fabids</taxon>
        <taxon>Malpighiales</taxon>
        <taxon>Rhizophoraceae</taxon>
        <taxon>Rhizophora</taxon>
    </lineage>
</organism>
<evidence type="ECO:0000256" key="1">
    <source>
        <dbReference type="SAM" id="Phobius"/>
    </source>
</evidence>